<evidence type="ECO:0008006" key="12">
    <source>
        <dbReference type="Google" id="ProtNLM"/>
    </source>
</evidence>
<dbReference type="GO" id="GO:0017061">
    <property type="term" value="F:S-methyl-5-thioadenosine phosphorylase activity"/>
    <property type="evidence" value="ECO:0007669"/>
    <property type="project" value="UniProtKB-EC"/>
</dbReference>
<dbReference type="Gene3D" id="3.60.140.10">
    <property type="entry name" value="CNF1/YfiH-like putative cysteine hydrolases"/>
    <property type="match status" value="1"/>
</dbReference>
<dbReference type="InterPro" id="IPR038371">
    <property type="entry name" value="Cu_polyphenol_OxRdtase_sf"/>
</dbReference>
<comment type="catalytic activity">
    <reaction evidence="7">
        <text>adenosine + H2O + H(+) = inosine + NH4(+)</text>
        <dbReference type="Rhea" id="RHEA:24408"/>
        <dbReference type="ChEBI" id="CHEBI:15377"/>
        <dbReference type="ChEBI" id="CHEBI:15378"/>
        <dbReference type="ChEBI" id="CHEBI:16335"/>
        <dbReference type="ChEBI" id="CHEBI:17596"/>
        <dbReference type="ChEBI" id="CHEBI:28938"/>
        <dbReference type="EC" id="3.5.4.4"/>
    </reaction>
    <physiologicalReaction direction="left-to-right" evidence="7">
        <dbReference type="Rhea" id="RHEA:24409"/>
    </physiologicalReaction>
</comment>
<proteinExistence type="inferred from homology"/>
<protein>
    <recommendedName>
        <fullName evidence="12">Purine nucleoside phosphorylase</fullName>
    </recommendedName>
</protein>
<dbReference type="CDD" id="cd16833">
    <property type="entry name" value="YfiH"/>
    <property type="match status" value="1"/>
</dbReference>
<accession>A0A2M6WXU4</accession>
<dbReference type="GO" id="GO:0016787">
    <property type="term" value="F:hydrolase activity"/>
    <property type="evidence" value="ECO:0007669"/>
    <property type="project" value="UniProtKB-KW"/>
</dbReference>
<evidence type="ECO:0000256" key="4">
    <source>
        <dbReference type="ARBA" id="ARBA00022723"/>
    </source>
</evidence>
<dbReference type="InterPro" id="IPR011324">
    <property type="entry name" value="Cytotoxic_necrot_fac-like_cat"/>
</dbReference>
<organism evidence="10 11">
    <name type="scientific">Candidatus Berkelbacteria bacterium CG10_big_fil_rev_8_21_14_0_10_41_12</name>
    <dbReference type="NCBI Taxonomy" id="1974513"/>
    <lineage>
        <taxon>Bacteria</taxon>
        <taxon>Candidatus Berkelbacteria</taxon>
    </lineage>
</organism>
<comment type="catalytic activity">
    <reaction evidence="8">
        <text>adenosine + phosphate = alpha-D-ribose 1-phosphate + adenine</text>
        <dbReference type="Rhea" id="RHEA:27642"/>
        <dbReference type="ChEBI" id="CHEBI:16335"/>
        <dbReference type="ChEBI" id="CHEBI:16708"/>
        <dbReference type="ChEBI" id="CHEBI:43474"/>
        <dbReference type="ChEBI" id="CHEBI:57720"/>
        <dbReference type="EC" id="2.4.2.1"/>
    </reaction>
    <physiologicalReaction direction="left-to-right" evidence="8">
        <dbReference type="Rhea" id="RHEA:27643"/>
    </physiologicalReaction>
</comment>
<keyword evidence="3" id="KW-0808">Transferase</keyword>
<dbReference type="Pfam" id="PF02578">
    <property type="entry name" value="Cu-oxidase_4"/>
    <property type="match status" value="1"/>
</dbReference>
<comment type="catalytic activity">
    <reaction evidence="9">
        <text>S-methyl-5'-thioadenosine + phosphate = 5-(methylsulfanyl)-alpha-D-ribose 1-phosphate + adenine</text>
        <dbReference type="Rhea" id="RHEA:11852"/>
        <dbReference type="ChEBI" id="CHEBI:16708"/>
        <dbReference type="ChEBI" id="CHEBI:17509"/>
        <dbReference type="ChEBI" id="CHEBI:43474"/>
        <dbReference type="ChEBI" id="CHEBI:58533"/>
        <dbReference type="EC" id="2.4.2.28"/>
    </reaction>
    <physiologicalReaction direction="left-to-right" evidence="9">
        <dbReference type="Rhea" id="RHEA:11853"/>
    </physiologicalReaction>
</comment>
<comment type="catalytic activity">
    <reaction evidence="1">
        <text>inosine + phosphate = alpha-D-ribose 1-phosphate + hypoxanthine</text>
        <dbReference type="Rhea" id="RHEA:27646"/>
        <dbReference type="ChEBI" id="CHEBI:17368"/>
        <dbReference type="ChEBI" id="CHEBI:17596"/>
        <dbReference type="ChEBI" id="CHEBI:43474"/>
        <dbReference type="ChEBI" id="CHEBI:57720"/>
        <dbReference type="EC" id="2.4.2.1"/>
    </reaction>
    <physiologicalReaction direction="left-to-right" evidence="1">
        <dbReference type="Rhea" id="RHEA:27647"/>
    </physiologicalReaction>
</comment>
<evidence type="ECO:0000313" key="10">
    <source>
        <dbReference type="EMBL" id="PIT97628.1"/>
    </source>
</evidence>
<keyword evidence="4" id="KW-0479">Metal-binding</keyword>
<sequence length="243" mass="27462">MPKIFHQSCCKNLLIASSTVGDGNMSFKRGRREDIIGNRKKFLAKLHLDPARCVLMNLCGEVKIGKVNDRDLREGILSDDFISAEALITKSKNLFLAVLTADCAPIVLFEPKSGIVSVTHASKSNTDRKFTQKVIDYLAKYFSLKPQSIRAFIGPTIEKKSYVFDELPRLKSDWGKFCLREKGKFYLDIVGYNLSQMKEKGLRGENINFSGVDTFDSKDFFSHRRSLAENLPKGRFLTIAGFM</sequence>
<evidence type="ECO:0000256" key="6">
    <source>
        <dbReference type="ARBA" id="ARBA00022833"/>
    </source>
</evidence>
<evidence type="ECO:0000256" key="1">
    <source>
        <dbReference type="ARBA" id="ARBA00000553"/>
    </source>
</evidence>
<dbReference type="PANTHER" id="PTHR30616">
    <property type="entry name" value="UNCHARACTERIZED PROTEIN YFIH"/>
    <property type="match status" value="1"/>
</dbReference>
<evidence type="ECO:0000313" key="11">
    <source>
        <dbReference type="Proteomes" id="UP000228596"/>
    </source>
</evidence>
<reference evidence="11" key="1">
    <citation type="submission" date="2017-09" db="EMBL/GenBank/DDBJ databases">
        <title>Depth-based differentiation of microbial function through sediment-hosted aquifers and enrichment of novel symbionts in the deep terrestrial subsurface.</title>
        <authorList>
            <person name="Probst A.J."/>
            <person name="Ladd B."/>
            <person name="Jarett J.K."/>
            <person name="Geller-Mcgrath D.E."/>
            <person name="Sieber C.M.K."/>
            <person name="Emerson J.B."/>
            <person name="Anantharaman K."/>
            <person name="Thomas B.C."/>
            <person name="Malmstrom R."/>
            <person name="Stieglmeier M."/>
            <person name="Klingl A."/>
            <person name="Woyke T."/>
            <person name="Ryan C.M."/>
            <person name="Banfield J.F."/>
        </authorList>
    </citation>
    <scope>NUCLEOTIDE SEQUENCE [LARGE SCALE GENOMIC DNA]</scope>
</reference>
<name>A0A2M6WXU4_9BACT</name>
<comment type="similarity">
    <text evidence="2">Belongs to the purine nucleoside phosphorylase YfiH/LACC1 family.</text>
</comment>
<evidence type="ECO:0000256" key="3">
    <source>
        <dbReference type="ARBA" id="ARBA00022679"/>
    </source>
</evidence>
<evidence type="ECO:0000256" key="2">
    <source>
        <dbReference type="ARBA" id="ARBA00007353"/>
    </source>
</evidence>
<evidence type="ECO:0000256" key="5">
    <source>
        <dbReference type="ARBA" id="ARBA00022801"/>
    </source>
</evidence>
<comment type="caution">
    <text evidence="10">The sequence shown here is derived from an EMBL/GenBank/DDBJ whole genome shotgun (WGS) entry which is preliminary data.</text>
</comment>
<evidence type="ECO:0000256" key="9">
    <source>
        <dbReference type="ARBA" id="ARBA00049893"/>
    </source>
</evidence>
<gene>
    <name evidence="10" type="ORF">COT77_00445</name>
</gene>
<keyword evidence="5" id="KW-0378">Hydrolase</keyword>
<dbReference type="EMBL" id="PEZV01000003">
    <property type="protein sequence ID" value="PIT97628.1"/>
    <property type="molecule type" value="Genomic_DNA"/>
</dbReference>
<dbReference type="SUPFAM" id="SSF64438">
    <property type="entry name" value="CNF1/YfiH-like putative cysteine hydrolases"/>
    <property type="match status" value="1"/>
</dbReference>
<evidence type="ECO:0000256" key="8">
    <source>
        <dbReference type="ARBA" id="ARBA00048968"/>
    </source>
</evidence>
<dbReference type="GO" id="GO:0005507">
    <property type="term" value="F:copper ion binding"/>
    <property type="evidence" value="ECO:0007669"/>
    <property type="project" value="TreeGrafter"/>
</dbReference>
<evidence type="ECO:0000256" key="7">
    <source>
        <dbReference type="ARBA" id="ARBA00047989"/>
    </source>
</evidence>
<dbReference type="AlphaFoldDB" id="A0A2M6WXU4"/>
<keyword evidence="6" id="KW-0862">Zinc</keyword>
<dbReference type="Proteomes" id="UP000228596">
    <property type="component" value="Unassembled WGS sequence"/>
</dbReference>
<dbReference type="PANTHER" id="PTHR30616:SF2">
    <property type="entry name" value="PURINE NUCLEOSIDE PHOSPHORYLASE LACC1"/>
    <property type="match status" value="1"/>
</dbReference>
<dbReference type="InterPro" id="IPR003730">
    <property type="entry name" value="Cu_polyphenol_OxRdtase"/>
</dbReference>